<sequence length="204" mass="23235">MAPLPVLASSLVGNDSPNHWAFRYLMLSYLGLVEVAPKKYHGLWVMRFAQVHIASGEWRFLCIRPYPKFPSFNLGEGFSALKIDVAPPMPPQLLVDIKLQAIPFYKRDVGSDKAERVEYTHQDLLSHLSDPYFQRRLLRNVPGNPLMFCKNLIQNLADLRIIALELLETFTTARDSLAARNIADMPIIKHNVAPRSSVRPIRET</sequence>
<evidence type="ECO:0000313" key="1">
    <source>
        <dbReference type="EMBL" id="CUA67002.1"/>
    </source>
</evidence>
<protein>
    <submittedName>
        <fullName evidence="1">Uncharacterized protein</fullName>
    </submittedName>
</protein>
<evidence type="ECO:0000313" key="2">
    <source>
        <dbReference type="Proteomes" id="UP000044841"/>
    </source>
</evidence>
<organism evidence="1 2">
    <name type="scientific">Rhizoctonia solani</name>
    <dbReference type="NCBI Taxonomy" id="456999"/>
    <lineage>
        <taxon>Eukaryota</taxon>
        <taxon>Fungi</taxon>
        <taxon>Dikarya</taxon>
        <taxon>Basidiomycota</taxon>
        <taxon>Agaricomycotina</taxon>
        <taxon>Agaricomycetes</taxon>
        <taxon>Cantharellales</taxon>
        <taxon>Ceratobasidiaceae</taxon>
        <taxon>Rhizoctonia</taxon>
    </lineage>
</organism>
<reference evidence="1 2" key="1">
    <citation type="submission" date="2015-07" db="EMBL/GenBank/DDBJ databases">
        <authorList>
            <person name="Noorani M."/>
        </authorList>
    </citation>
    <scope>NUCLEOTIDE SEQUENCE [LARGE SCALE GENOMIC DNA]</scope>
    <source>
        <strain evidence="1">BBA 69670</strain>
    </source>
</reference>
<dbReference type="Proteomes" id="UP000044841">
    <property type="component" value="Unassembled WGS sequence"/>
</dbReference>
<dbReference type="AlphaFoldDB" id="A0A0K6FLJ6"/>
<name>A0A0K6FLJ6_9AGAM</name>
<accession>A0A0K6FLJ6</accession>
<proteinExistence type="predicted"/>
<keyword evidence="2" id="KW-1185">Reference proteome</keyword>
<dbReference type="EMBL" id="CYGV01000002">
    <property type="protein sequence ID" value="CUA67002.1"/>
    <property type="molecule type" value="Genomic_DNA"/>
</dbReference>
<gene>
    <name evidence="1" type="ORF">RSOLAG22IIIB_02916</name>
</gene>